<dbReference type="InterPro" id="IPR010992">
    <property type="entry name" value="IHF-like_DNA-bd_dom_sf"/>
</dbReference>
<dbReference type="SMART" id="SM00411">
    <property type="entry name" value="BHL"/>
    <property type="match status" value="1"/>
</dbReference>
<comment type="function">
    <text evidence="1">Histone-like DNA-binding protein which is capable of wrapping DNA to stabilize it, and thus to prevent its denaturation under extreme environmental conditions.</text>
</comment>
<dbReference type="GO" id="GO:0030527">
    <property type="term" value="F:structural constituent of chromatin"/>
    <property type="evidence" value="ECO:0007669"/>
    <property type="project" value="InterPro"/>
</dbReference>
<sequence>MNKSELIEAVTSKMKIEHDRVVNKADVEALLNSLTSVTKTALVAGDEVTLIGLGKFSTGHRAARTGRNPQTGAPLDIAAATTAKFTPAKALKDALN</sequence>
<dbReference type="GO" id="GO:0030261">
    <property type="term" value="P:chromosome condensation"/>
    <property type="evidence" value="ECO:0007669"/>
    <property type="project" value="UniProtKB-KW"/>
</dbReference>
<evidence type="ECO:0000256" key="4">
    <source>
        <dbReference type="ARBA" id="ARBA00023125"/>
    </source>
</evidence>
<dbReference type="PANTHER" id="PTHR33175:SF3">
    <property type="entry name" value="DNA-BINDING PROTEIN HU-BETA"/>
    <property type="match status" value="1"/>
</dbReference>
<dbReference type="Proteomes" id="UP000185999">
    <property type="component" value="Unassembled WGS sequence"/>
</dbReference>
<evidence type="ECO:0000256" key="5">
    <source>
        <dbReference type="RuleBase" id="RU003939"/>
    </source>
</evidence>
<keyword evidence="3" id="KW-0226">DNA condensation</keyword>
<accession>A0A1N7MQJ2</accession>
<dbReference type="STRING" id="619304.SAMN05421760_106260"/>
<dbReference type="Gene3D" id="4.10.520.10">
    <property type="entry name" value="IHF-like DNA-binding proteins"/>
    <property type="match status" value="1"/>
</dbReference>
<proteinExistence type="inferred from homology"/>
<dbReference type="InterPro" id="IPR000119">
    <property type="entry name" value="Hist_DNA-bd"/>
</dbReference>
<evidence type="ECO:0000313" key="6">
    <source>
        <dbReference type="EMBL" id="SIS88221.1"/>
    </source>
</evidence>
<gene>
    <name evidence="6" type="ORF">SAMN05421760_106260</name>
</gene>
<dbReference type="OrthoDB" id="9799835at2"/>
<dbReference type="CDD" id="cd13831">
    <property type="entry name" value="HU"/>
    <property type="match status" value="1"/>
</dbReference>
<evidence type="ECO:0000256" key="3">
    <source>
        <dbReference type="ARBA" id="ARBA00023067"/>
    </source>
</evidence>
<protein>
    <submittedName>
        <fullName evidence="6">Bacterial nucleoid protein Hbs</fullName>
    </submittedName>
</protein>
<comment type="similarity">
    <text evidence="2 5">Belongs to the bacterial histone-like protein family.</text>
</comment>
<organism evidence="6 7">
    <name type="scientific">Neptunomonas antarctica</name>
    <dbReference type="NCBI Taxonomy" id="619304"/>
    <lineage>
        <taxon>Bacteria</taxon>
        <taxon>Pseudomonadati</taxon>
        <taxon>Pseudomonadota</taxon>
        <taxon>Gammaproteobacteria</taxon>
        <taxon>Oceanospirillales</taxon>
        <taxon>Oceanospirillaceae</taxon>
        <taxon>Neptunomonas</taxon>
    </lineage>
</organism>
<reference evidence="7" key="1">
    <citation type="submission" date="2017-01" db="EMBL/GenBank/DDBJ databases">
        <authorList>
            <person name="Varghese N."/>
            <person name="Submissions S."/>
        </authorList>
    </citation>
    <scope>NUCLEOTIDE SEQUENCE [LARGE SCALE GENOMIC DNA]</scope>
    <source>
        <strain evidence="7">DSM 22306</strain>
    </source>
</reference>
<dbReference type="PANTHER" id="PTHR33175">
    <property type="entry name" value="DNA-BINDING PROTEIN HU"/>
    <property type="match status" value="1"/>
</dbReference>
<dbReference type="RefSeq" id="WP_054340372.1">
    <property type="nucleotide sequence ID" value="NZ_FTOE01000006.1"/>
</dbReference>
<dbReference type="PRINTS" id="PR01727">
    <property type="entry name" value="DNABINDINGHU"/>
</dbReference>
<keyword evidence="7" id="KW-1185">Reference proteome</keyword>
<evidence type="ECO:0000313" key="7">
    <source>
        <dbReference type="Proteomes" id="UP000185999"/>
    </source>
</evidence>
<dbReference type="GO" id="GO:0005829">
    <property type="term" value="C:cytosol"/>
    <property type="evidence" value="ECO:0007669"/>
    <property type="project" value="TreeGrafter"/>
</dbReference>
<dbReference type="SUPFAM" id="SSF47729">
    <property type="entry name" value="IHF-like DNA-binding proteins"/>
    <property type="match status" value="1"/>
</dbReference>
<dbReference type="AlphaFoldDB" id="A0A1N7MQJ2"/>
<keyword evidence="4" id="KW-0238">DNA-binding</keyword>
<dbReference type="EMBL" id="FTOE01000006">
    <property type="protein sequence ID" value="SIS88221.1"/>
    <property type="molecule type" value="Genomic_DNA"/>
</dbReference>
<evidence type="ECO:0000256" key="2">
    <source>
        <dbReference type="ARBA" id="ARBA00010529"/>
    </source>
</evidence>
<dbReference type="GO" id="GO:0003677">
    <property type="term" value="F:DNA binding"/>
    <property type="evidence" value="ECO:0007669"/>
    <property type="project" value="UniProtKB-KW"/>
</dbReference>
<name>A0A1N7MQJ2_9GAMM</name>
<dbReference type="Pfam" id="PF00216">
    <property type="entry name" value="Bac_DNA_binding"/>
    <property type="match status" value="1"/>
</dbReference>
<evidence type="ECO:0000256" key="1">
    <source>
        <dbReference type="ARBA" id="ARBA00003819"/>
    </source>
</evidence>